<evidence type="ECO:0000313" key="2">
    <source>
        <dbReference type="EMBL" id="OHA84830.1"/>
    </source>
</evidence>
<dbReference type="Proteomes" id="UP000178168">
    <property type="component" value="Unassembled WGS sequence"/>
</dbReference>
<dbReference type="AlphaFoldDB" id="A0A1G2SIJ9"/>
<feature type="domain" description="Lnb N-terminal periplasmic" evidence="1">
    <location>
        <begin position="66"/>
        <end position="216"/>
    </location>
</feature>
<comment type="caution">
    <text evidence="2">The sequence shown here is derived from an EMBL/GenBank/DDBJ whole genome shotgun (WGS) entry which is preliminary data.</text>
</comment>
<reference evidence="2 3" key="1">
    <citation type="journal article" date="2016" name="Nat. Commun.">
        <title>Thousands of microbial genomes shed light on interconnected biogeochemical processes in an aquifer system.</title>
        <authorList>
            <person name="Anantharaman K."/>
            <person name="Brown C.T."/>
            <person name="Hug L.A."/>
            <person name="Sharon I."/>
            <person name="Castelle C.J."/>
            <person name="Probst A.J."/>
            <person name="Thomas B.C."/>
            <person name="Singh A."/>
            <person name="Wilkins M.J."/>
            <person name="Karaoz U."/>
            <person name="Brodie E.L."/>
            <person name="Williams K.H."/>
            <person name="Hubbard S.S."/>
            <person name="Banfield J.F."/>
        </authorList>
    </citation>
    <scope>NUCLEOTIDE SEQUENCE [LARGE SCALE GENOMIC DNA]</scope>
</reference>
<evidence type="ECO:0000259" key="1">
    <source>
        <dbReference type="Pfam" id="PF13387"/>
    </source>
</evidence>
<organism evidence="2 3">
    <name type="scientific">Candidatus Yonathbacteria bacterium RIFOXYD1_FULL_52_36</name>
    <dbReference type="NCBI Taxonomy" id="1802730"/>
    <lineage>
        <taxon>Bacteria</taxon>
        <taxon>Candidatus Yonathiibacteriota</taxon>
    </lineage>
</organism>
<dbReference type="STRING" id="1802730.A2591_00650"/>
<dbReference type="EMBL" id="MHUZ01000034">
    <property type="protein sequence ID" value="OHA84830.1"/>
    <property type="molecule type" value="Genomic_DNA"/>
</dbReference>
<proteinExistence type="predicted"/>
<sequence>MKKRIALKILLVLIALFVLWSILVHPSNDRDWNADQAILPTADIMGDTVAIRNIRNFSYASTTSYTPAYYDKTFDVSKLVRAYYIVEPFSGYAGAAHTFLSFEFEDTNGKADFVAISVEIRKEKGESFSAGKGLLKQYEIMYVIADERDVVKLRSNYRKDQVFVYPVKADIENIRAVFLDMVTRANTLAEKPEFYNTLTNTCTTNIVSHVNKISPKRVSFDLSILFPENSDKLAYDLGLIDTELSFEEARKTYLINERAEQFANDPDFSLKIRGR</sequence>
<gene>
    <name evidence="2" type="ORF">A2591_00650</name>
</gene>
<protein>
    <recommendedName>
        <fullName evidence="1">Lnb N-terminal periplasmic domain-containing protein</fullName>
    </recommendedName>
</protein>
<dbReference type="Pfam" id="PF13387">
    <property type="entry name" value="Lnb_N"/>
    <property type="match status" value="1"/>
</dbReference>
<dbReference type="InterPro" id="IPR025178">
    <property type="entry name" value="Lnb_N"/>
</dbReference>
<accession>A0A1G2SIJ9</accession>
<name>A0A1G2SIJ9_9BACT</name>
<evidence type="ECO:0000313" key="3">
    <source>
        <dbReference type="Proteomes" id="UP000178168"/>
    </source>
</evidence>